<gene>
    <name evidence="1" type="ORF">B7463_g2570</name>
</gene>
<keyword evidence="2" id="KW-1185">Reference proteome</keyword>
<evidence type="ECO:0000313" key="2">
    <source>
        <dbReference type="Proteomes" id="UP000258309"/>
    </source>
</evidence>
<name>A0A3E2HK74_SCYLI</name>
<dbReference type="EMBL" id="NCSJ02000030">
    <property type="protein sequence ID" value="RFU33806.1"/>
    <property type="molecule type" value="Genomic_DNA"/>
</dbReference>
<sequence length="176" mass="19890">MPPLLIRLGIPTLNLQDIKVLLENIQQNEHFCIECAKTLWFSPSDLQEKDIKDVKCYHYRGEEKTGDLIPIEAFDAFRTVKQEISSCAGSSLSSKAINAQSKRESIVYLDTTPQSSTDNQNDEAEIVPAQNHFVDKLDQMVLALNKLTESVDNLTRIIENKVSLYMPLPQILKIKG</sequence>
<accession>A0A3E2HK74</accession>
<dbReference type="AlphaFoldDB" id="A0A3E2HK74"/>
<organism evidence="1 2">
    <name type="scientific">Scytalidium lignicola</name>
    <name type="common">Hyphomycete</name>
    <dbReference type="NCBI Taxonomy" id="5539"/>
    <lineage>
        <taxon>Eukaryota</taxon>
        <taxon>Fungi</taxon>
        <taxon>Dikarya</taxon>
        <taxon>Ascomycota</taxon>
        <taxon>Pezizomycotina</taxon>
        <taxon>Leotiomycetes</taxon>
        <taxon>Leotiomycetes incertae sedis</taxon>
        <taxon>Scytalidium</taxon>
    </lineage>
</organism>
<evidence type="ECO:0000313" key="1">
    <source>
        <dbReference type="EMBL" id="RFU33806.1"/>
    </source>
</evidence>
<comment type="caution">
    <text evidence="1">The sequence shown here is derived from an EMBL/GenBank/DDBJ whole genome shotgun (WGS) entry which is preliminary data.</text>
</comment>
<proteinExistence type="predicted"/>
<feature type="non-terminal residue" evidence="1">
    <location>
        <position position="176"/>
    </location>
</feature>
<protein>
    <submittedName>
        <fullName evidence="1">Uncharacterized protein</fullName>
    </submittedName>
</protein>
<feature type="non-terminal residue" evidence="1">
    <location>
        <position position="1"/>
    </location>
</feature>
<reference evidence="1 2" key="1">
    <citation type="submission" date="2018-05" db="EMBL/GenBank/DDBJ databases">
        <title>Draft genome sequence of Scytalidium lignicola DSM 105466, a ubiquitous saprotrophic fungus.</title>
        <authorList>
            <person name="Buettner E."/>
            <person name="Gebauer A.M."/>
            <person name="Hofrichter M."/>
            <person name="Liers C."/>
            <person name="Kellner H."/>
        </authorList>
    </citation>
    <scope>NUCLEOTIDE SEQUENCE [LARGE SCALE GENOMIC DNA]</scope>
    <source>
        <strain evidence="1 2">DSM 105466</strain>
    </source>
</reference>
<dbReference type="Proteomes" id="UP000258309">
    <property type="component" value="Unassembled WGS sequence"/>
</dbReference>